<gene>
    <name evidence="2" type="ORF">METZ01_LOCUS70591</name>
</gene>
<dbReference type="SUPFAM" id="SSF53474">
    <property type="entry name" value="alpha/beta-Hydrolases"/>
    <property type="match status" value="1"/>
</dbReference>
<feature type="non-terminal residue" evidence="2">
    <location>
        <position position="1"/>
    </location>
</feature>
<sequence length="216" mass="23286">VIEPMPTCQLSGPAGVLEALFEQPSGVPRAAVVFAHPHPLHGGTMHTKVVYRAAKTFLELGCAVLRFNFRGVGDSDGEWDEGRGEQDDFLAALDAASAAYPGLTLWSGGFSFGAWIALTVGTRDPRVTRLLAIAPPVGKYDCSDVTVSPKPVHFIHGEQDELIPLEVVLALYQQVTPPKTLTIIEGANHLFDKQVGEVGDDIRTTFRIRSPGEEQA</sequence>
<accession>A0A381TS58</accession>
<protein>
    <recommendedName>
        <fullName evidence="1">Serine aminopeptidase S33 domain-containing protein</fullName>
    </recommendedName>
</protein>
<evidence type="ECO:0000259" key="1">
    <source>
        <dbReference type="Pfam" id="PF12146"/>
    </source>
</evidence>
<evidence type="ECO:0000313" key="2">
    <source>
        <dbReference type="EMBL" id="SVA17737.1"/>
    </source>
</evidence>
<feature type="domain" description="Serine aminopeptidase S33" evidence="1">
    <location>
        <begin position="29"/>
        <end position="137"/>
    </location>
</feature>
<organism evidence="2">
    <name type="scientific">marine metagenome</name>
    <dbReference type="NCBI Taxonomy" id="408172"/>
    <lineage>
        <taxon>unclassified sequences</taxon>
        <taxon>metagenomes</taxon>
        <taxon>ecological metagenomes</taxon>
    </lineage>
</organism>
<dbReference type="AlphaFoldDB" id="A0A381TS58"/>
<dbReference type="InterPro" id="IPR022742">
    <property type="entry name" value="Hydrolase_4"/>
</dbReference>
<reference evidence="2" key="1">
    <citation type="submission" date="2018-05" db="EMBL/GenBank/DDBJ databases">
        <authorList>
            <person name="Lanie J.A."/>
            <person name="Ng W.-L."/>
            <person name="Kazmierczak K.M."/>
            <person name="Andrzejewski T.M."/>
            <person name="Davidsen T.M."/>
            <person name="Wayne K.J."/>
            <person name="Tettelin H."/>
            <person name="Glass J.I."/>
            <person name="Rusch D."/>
            <person name="Podicherti R."/>
            <person name="Tsui H.-C.T."/>
            <person name="Winkler M.E."/>
        </authorList>
    </citation>
    <scope>NUCLEOTIDE SEQUENCE</scope>
</reference>
<dbReference type="Gene3D" id="3.40.50.1820">
    <property type="entry name" value="alpha/beta hydrolase"/>
    <property type="match status" value="1"/>
</dbReference>
<dbReference type="PANTHER" id="PTHR42103">
    <property type="entry name" value="ALPHA/BETA-HYDROLASES SUPERFAMILY PROTEIN"/>
    <property type="match status" value="1"/>
</dbReference>
<dbReference type="EMBL" id="UINC01004909">
    <property type="protein sequence ID" value="SVA17737.1"/>
    <property type="molecule type" value="Genomic_DNA"/>
</dbReference>
<name>A0A381TS58_9ZZZZ</name>
<proteinExistence type="predicted"/>
<dbReference type="Pfam" id="PF12146">
    <property type="entry name" value="Hydrolase_4"/>
    <property type="match status" value="1"/>
</dbReference>
<dbReference type="PANTHER" id="PTHR42103:SF2">
    <property type="entry name" value="AB HYDROLASE-1 DOMAIN-CONTAINING PROTEIN"/>
    <property type="match status" value="1"/>
</dbReference>
<dbReference type="InterPro" id="IPR029058">
    <property type="entry name" value="AB_hydrolase_fold"/>
</dbReference>